<protein>
    <submittedName>
        <fullName evidence="3 4">Uncharacterized protein LOC106576636</fullName>
    </submittedName>
</protein>
<feature type="compositionally biased region" description="Basic and acidic residues" evidence="1">
    <location>
        <begin position="231"/>
        <end position="243"/>
    </location>
</feature>
<name>A0ABM3E856_SALSA</name>
<reference evidence="3 4" key="1">
    <citation type="submission" date="2025-05" db="UniProtKB">
        <authorList>
            <consortium name="RefSeq"/>
        </authorList>
    </citation>
    <scope>IDENTIFICATION</scope>
</reference>
<keyword evidence="2" id="KW-1185">Reference proteome</keyword>
<organism evidence="2 3">
    <name type="scientific">Salmo salar</name>
    <name type="common">Atlantic salmon</name>
    <dbReference type="NCBI Taxonomy" id="8030"/>
    <lineage>
        <taxon>Eukaryota</taxon>
        <taxon>Metazoa</taxon>
        <taxon>Chordata</taxon>
        <taxon>Craniata</taxon>
        <taxon>Vertebrata</taxon>
        <taxon>Euteleostomi</taxon>
        <taxon>Actinopterygii</taxon>
        <taxon>Neopterygii</taxon>
        <taxon>Teleostei</taxon>
        <taxon>Protacanthopterygii</taxon>
        <taxon>Salmoniformes</taxon>
        <taxon>Salmonidae</taxon>
        <taxon>Salmoninae</taxon>
        <taxon>Salmo</taxon>
    </lineage>
</organism>
<accession>A0ABM3E856</accession>
<feature type="region of interest" description="Disordered" evidence="1">
    <location>
        <begin position="52"/>
        <end position="105"/>
    </location>
</feature>
<proteinExistence type="predicted"/>
<feature type="region of interest" description="Disordered" evidence="1">
    <location>
        <begin position="145"/>
        <end position="332"/>
    </location>
</feature>
<dbReference type="RefSeq" id="XP_045567249.1">
    <property type="nucleotide sequence ID" value="XM_045711293.1"/>
</dbReference>
<evidence type="ECO:0000313" key="4">
    <source>
        <dbReference type="RefSeq" id="XP_045567249.1"/>
    </source>
</evidence>
<feature type="compositionally biased region" description="Polar residues" evidence="1">
    <location>
        <begin position="77"/>
        <end position="92"/>
    </location>
</feature>
<dbReference type="GeneID" id="106576636"/>
<feature type="compositionally biased region" description="Basic and acidic residues" evidence="1">
    <location>
        <begin position="195"/>
        <end position="217"/>
    </location>
</feature>
<dbReference type="Proteomes" id="UP001652741">
    <property type="component" value="Unplaced"/>
</dbReference>
<evidence type="ECO:0000313" key="2">
    <source>
        <dbReference type="Proteomes" id="UP001652741"/>
    </source>
</evidence>
<evidence type="ECO:0000313" key="3">
    <source>
        <dbReference type="RefSeq" id="XP_045567248.1"/>
    </source>
</evidence>
<feature type="compositionally biased region" description="Basic and acidic residues" evidence="1">
    <location>
        <begin position="148"/>
        <end position="157"/>
    </location>
</feature>
<dbReference type="RefSeq" id="XP_045567248.1">
    <property type="nucleotide sequence ID" value="XM_045711292.1"/>
</dbReference>
<sequence>MEGTRGWPSDQQYFLKMHLPRIKKRTQSPHRETVSPVLSYYSEPAYLQHRKDVTRDLAPLPGGTRRGALEEEDQEETLSLRSMPSMRSTLSHASKVKRSRGFPKRHTIPELRLPPVTKIHPDPRASLELRGTGYLGCSRLPPIIKSTRTHEPLHQERPPGPAGYRPEKKGDVTPGLPEKEAVGLKKQGDVTPGLPEKEAVGLKKKGDVTPGLPEKEAVGLTKQGDIPPGLPEKRGCWSEEAGRHSPWTSREGGCWSEEAGRHSPWTSREGGCWSEEAGRHSPWTSREGGCWSEEAGRHSPWTSREGGCWSEEAGRHSPWTSREEGCWSEEEF</sequence>
<evidence type="ECO:0000256" key="1">
    <source>
        <dbReference type="SAM" id="MobiDB-lite"/>
    </source>
</evidence>
<feature type="compositionally biased region" description="Basic and acidic residues" evidence="1">
    <location>
        <begin position="165"/>
        <end position="188"/>
    </location>
</feature>
<gene>
    <name evidence="3 4" type="primary">LOC106576636</name>
</gene>
<feature type="compositionally biased region" description="Basic residues" evidence="1">
    <location>
        <begin position="94"/>
        <end position="105"/>
    </location>
</feature>